<accession>A0A1J5SHX1</accession>
<keyword evidence="4 7" id="KW-0560">Oxidoreductase</keyword>
<evidence type="ECO:0000256" key="2">
    <source>
        <dbReference type="ARBA" id="ARBA00022723"/>
    </source>
</evidence>
<evidence type="ECO:0000313" key="7">
    <source>
        <dbReference type="EMBL" id="OIR08039.1"/>
    </source>
</evidence>
<dbReference type="Gene3D" id="2.60.120.590">
    <property type="entry name" value="Alpha-ketoglutarate-dependent dioxygenase AlkB-like"/>
    <property type="match status" value="1"/>
</dbReference>
<comment type="cofactor">
    <cofactor evidence="1">
        <name>Fe(2+)</name>
        <dbReference type="ChEBI" id="CHEBI:29033"/>
    </cofactor>
</comment>
<reference evidence="7" key="1">
    <citation type="submission" date="2016-10" db="EMBL/GenBank/DDBJ databases">
        <title>Sequence of Gallionella enrichment culture.</title>
        <authorList>
            <person name="Poehlein A."/>
            <person name="Muehling M."/>
            <person name="Daniel R."/>
        </authorList>
    </citation>
    <scope>NUCLEOTIDE SEQUENCE</scope>
</reference>
<keyword evidence="3 7" id="KW-0223">Dioxygenase</keyword>
<evidence type="ECO:0000256" key="5">
    <source>
        <dbReference type="ARBA" id="ARBA00023004"/>
    </source>
</evidence>
<proteinExistence type="predicted"/>
<keyword evidence="5" id="KW-0408">Iron</keyword>
<dbReference type="GO" id="GO:0008198">
    <property type="term" value="F:ferrous iron binding"/>
    <property type="evidence" value="ECO:0007669"/>
    <property type="project" value="TreeGrafter"/>
</dbReference>
<dbReference type="SUPFAM" id="SSF51197">
    <property type="entry name" value="Clavaminate synthase-like"/>
    <property type="match status" value="1"/>
</dbReference>
<dbReference type="NCBIfam" id="NF011930">
    <property type="entry name" value="PRK15401.1"/>
    <property type="match status" value="1"/>
</dbReference>
<comment type="caution">
    <text evidence="7">The sequence shown here is derived from an EMBL/GenBank/DDBJ whole genome shotgun (WGS) entry which is preliminary data.</text>
</comment>
<name>A0A1J5SHX1_9ZZZZ</name>
<evidence type="ECO:0000256" key="1">
    <source>
        <dbReference type="ARBA" id="ARBA00001954"/>
    </source>
</evidence>
<dbReference type="GO" id="GO:0035513">
    <property type="term" value="P:oxidative RNA demethylation"/>
    <property type="evidence" value="ECO:0007669"/>
    <property type="project" value="TreeGrafter"/>
</dbReference>
<feature type="domain" description="Fe2OG dioxygenase" evidence="6">
    <location>
        <begin position="114"/>
        <end position="214"/>
    </location>
</feature>
<sequence length="214" mass="23049">MTWDLFEARDPAPLVLAPGAWLRRGRVLAEAESILALVALVAAEAPFRRMETPGGFTMSAAMTSCGRAGWLTDRSGYRYGPLDPLSGRPWPPLPAWLSALAAGLAAECGYPGFAPDSCLINRYEPGARMAPHQDKDERDLTAPIVSLSFGISARFLFGGAHRSDPTQKILLHHGDVVVWGGPSRLFFHGIGAVPKGHHPAVGAMRLNLTFRKAL</sequence>
<organism evidence="7">
    <name type="scientific">mine drainage metagenome</name>
    <dbReference type="NCBI Taxonomy" id="410659"/>
    <lineage>
        <taxon>unclassified sequences</taxon>
        <taxon>metagenomes</taxon>
        <taxon>ecological metagenomes</taxon>
    </lineage>
</organism>
<dbReference type="Pfam" id="PF13532">
    <property type="entry name" value="2OG-FeII_Oxy_2"/>
    <property type="match status" value="1"/>
</dbReference>
<dbReference type="EC" id="1.14.11.33" evidence="7"/>
<dbReference type="GO" id="GO:0035515">
    <property type="term" value="F:oxidative RNA demethylase activity"/>
    <property type="evidence" value="ECO:0007669"/>
    <property type="project" value="TreeGrafter"/>
</dbReference>
<dbReference type="InterPro" id="IPR005123">
    <property type="entry name" value="Oxoglu/Fe-dep_dioxygenase_dom"/>
</dbReference>
<dbReference type="GO" id="GO:0005737">
    <property type="term" value="C:cytoplasm"/>
    <property type="evidence" value="ECO:0007669"/>
    <property type="project" value="TreeGrafter"/>
</dbReference>
<dbReference type="PANTHER" id="PTHR16557">
    <property type="entry name" value="ALKYLATED DNA REPAIR PROTEIN ALKB-RELATED"/>
    <property type="match status" value="1"/>
</dbReference>
<dbReference type="PANTHER" id="PTHR16557:SF2">
    <property type="entry name" value="NUCLEIC ACID DIOXYGENASE ALKBH1"/>
    <property type="match status" value="1"/>
</dbReference>
<dbReference type="InterPro" id="IPR027450">
    <property type="entry name" value="AlkB-like"/>
</dbReference>
<dbReference type="AlphaFoldDB" id="A0A1J5SHX1"/>
<evidence type="ECO:0000259" key="6">
    <source>
        <dbReference type="PROSITE" id="PS51471"/>
    </source>
</evidence>
<dbReference type="EMBL" id="MLJW01000034">
    <property type="protein sequence ID" value="OIR08039.1"/>
    <property type="molecule type" value="Genomic_DNA"/>
</dbReference>
<gene>
    <name evidence="7" type="primary">alkB_1</name>
    <name evidence="7" type="ORF">GALL_99030</name>
</gene>
<evidence type="ECO:0000256" key="3">
    <source>
        <dbReference type="ARBA" id="ARBA00022964"/>
    </source>
</evidence>
<dbReference type="InterPro" id="IPR037151">
    <property type="entry name" value="AlkB-like_sf"/>
</dbReference>
<dbReference type="GO" id="GO:0035516">
    <property type="term" value="F:broad specificity oxidative DNA demethylase activity"/>
    <property type="evidence" value="ECO:0007669"/>
    <property type="project" value="UniProtKB-EC"/>
</dbReference>
<evidence type="ECO:0000256" key="4">
    <source>
        <dbReference type="ARBA" id="ARBA00023002"/>
    </source>
</evidence>
<dbReference type="PROSITE" id="PS51471">
    <property type="entry name" value="FE2OG_OXY"/>
    <property type="match status" value="1"/>
</dbReference>
<keyword evidence="2" id="KW-0479">Metal-binding</keyword>
<dbReference type="InterPro" id="IPR004574">
    <property type="entry name" value="Alkb"/>
</dbReference>
<protein>
    <submittedName>
        <fullName evidence="7">Alpha-ketoglutarate-dependent dioxygenase AlkB</fullName>
        <ecNumber evidence="7">1.14.11.33</ecNumber>
    </submittedName>
</protein>